<feature type="transmembrane region" description="Helical" evidence="1">
    <location>
        <begin position="132"/>
        <end position="152"/>
    </location>
</feature>
<dbReference type="Proteomes" id="UP000327118">
    <property type="component" value="Unassembled WGS sequence"/>
</dbReference>
<dbReference type="EMBL" id="ML739131">
    <property type="protein sequence ID" value="KAE8352426.1"/>
    <property type="molecule type" value="Genomic_DNA"/>
</dbReference>
<accession>A0A5N6Z6B4</accession>
<feature type="transmembrane region" description="Helical" evidence="1">
    <location>
        <begin position="99"/>
        <end position="120"/>
    </location>
</feature>
<feature type="transmembrane region" description="Helical" evidence="1">
    <location>
        <begin position="65"/>
        <end position="87"/>
    </location>
</feature>
<dbReference type="OrthoDB" id="4435015at2759"/>
<evidence type="ECO:0000313" key="3">
    <source>
        <dbReference type="Proteomes" id="UP000327118"/>
    </source>
</evidence>
<organism evidence="2 3">
    <name type="scientific">Aspergillus coremiiformis</name>
    <dbReference type="NCBI Taxonomy" id="138285"/>
    <lineage>
        <taxon>Eukaryota</taxon>
        <taxon>Fungi</taxon>
        <taxon>Dikarya</taxon>
        <taxon>Ascomycota</taxon>
        <taxon>Pezizomycotina</taxon>
        <taxon>Eurotiomycetes</taxon>
        <taxon>Eurotiomycetidae</taxon>
        <taxon>Eurotiales</taxon>
        <taxon>Aspergillaceae</taxon>
        <taxon>Aspergillus</taxon>
        <taxon>Aspergillus subgen. Circumdati</taxon>
    </lineage>
</organism>
<protein>
    <submittedName>
        <fullName evidence="2">Uncharacterized protein</fullName>
    </submittedName>
</protein>
<keyword evidence="3" id="KW-1185">Reference proteome</keyword>
<evidence type="ECO:0000313" key="2">
    <source>
        <dbReference type="EMBL" id="KAE8352426.1"/>
    </source>
</evidence>
<sequence>MSREPLLPSYASVTGNHDNTPAISLFQTVSTITFTTAAITSTVWVHRTNTTPQLTPPASAPLLPYFASLCLLASFSCWVGYLIFILHDVASGPKLHRKIVVWISVVGKLVLAGAHAGFWLEYHHFFVGSAQPNWALMFLAAQAWWDFLLLVLSSRLRRTRGSHARW</sequence>
<keyword evidence="1" id="KW-0812">Transmembrane</keyword>
<proteinExistence type="predicted"/>
<feature type="transmembrane region" description="Helical" evidence="1">
    <location>
        <begin position="21"/>
        <end position="45"/>
    </location>
</feature>
<evidence type="ECO:0000256" key="1">
    <source>
        <dbReference type="SAM" id="Phobius"/>
    </source>
</evidence>
<keyword evidence="1" id="KW-0472">Membrane</keyword>
<name>A0A5N6Z6B4_9EURO</name>
<dbReference type="AlphaFoldDB" id="A0A5N6Z6B4"/>
<reference evidence="3" key="1">
    <citation type="submission" date="2019-04" db="EMBL/GenBank/DDBJ databases">
        <title>Friends and foes A comparative genomics studyof 23 Aspergillus species from section Flavi.</title>
        <authorList>
            <consortium name="DOE Joint Genome Institute"/>
            <person name="Kjaerbolling I."/>
            <person name="Vesth T."/>
            <person name="Frisvad J.C."/>
            <person name="Nybo J.L."/>
            <person name="Theobald S."/>
            <person name="Kildgaard S."/>
            <person name="Isbrandt T."/>
            <person name="Kuo A."/>
            <person name="Sato A."/>
            <person name="Lyhne E.K."/>
            <person name="Kogle M.E."/>
            <person name="Wiebenga A."/>
            <person name="Kun R.S."/>
            <person name="Lubbers R.J."/>
            <person name="Makela M.R."/>
            <person name="Barry K."/>
            <person name="Chovatia M."/>
            <person name="Clum A."/>
            <person name="Daum C."/>
            <person name="Haridas S."/>
            <person name="He G."/>
            <person name="LaButti K."/>
            <person name="Lipzen A."/>
            <person name="Mondo S."/>
            <person name="Riley R."/>
            <person name="Salamov A."/>
            <person name="Simmons B.A."/>
            <person name="Magnuson J.K."/>
            <person name="Henrissat B."/>
            <person name="Mortensen U.H."/>
            <person name="Larsen T.O."/>
            <person name="Devries R.P."/>
            <person name="Grigoriev I.V."/>
            <person name="Machida M."/>
            <person name="Baker S.E."/>
            <person name="Andersen M.R."/>
        </authorList>
    </citation>
    <scope>NUCLEOTIDE SEQUENCE [LARGE SCALE GENOMIC DNA]</scope>
    <source>
        <strain evidence="3">CBS 553.77</strain>
    </source>
</reference>
<keyword evidence="1" id="KW-1133">Transmembrane helix</keyword>
<gene>
    <name evidence="2" type="ORF">BDV28DRAFT_135157</name>
</gene>